<reference evidence="3" key="2">
    <citation type="submission" date="2015-01" db="EMBL/GenBank/DDBJ databases">
        <title>Evolutionary Origins and Diversification of the Mycorrhizal Mutualists.</title>
        <authorList>
            <consortium name="DOE Joint Genome Institute"/>
            <consortium name="Mycorrhizal Genomics Consortium"/>
            <person name="Kohler A."/>
            <person name="Kuo A."/>
            <person name="Nagy L.G."/>
            <person name="Floudas D."/>
            <person name="Copeland A."/>
            <person name="Barry K.W."/>
            <person name="Cichocki N."/>
            <person name="Veneault-Fourrey C."/>
            <person name="LaButti K."/>
            <person name="Lindquist E.A."/>
            <person name="Lipzen A."/>
            <person name="Lundell T."/>
            <person name="Morin E."/>
            <person name="Murat C."/>
            <person name="Riley R."/>
            <person name="Ohm R."/>
            <person name="Sun H."/>
            <person name="Tunlid A."/>
            <person name="Henrissat B."/>
            <person name="Grigoriev I.V."/>
            <person name="Hibbett D.S."/>
            <person name="Martin F."/>
        </authorList>
    </citation>
    <scope>NUCLEOTIDE SEQUENCE [LARGE SCALE GENOMIC DNA]</scope>
    <source>
        <strain evidence="3">Ve08.2h10</strain>
    </source>
</reference>
<accession>A0A0D0E9B2</accession>
<evidence type="ECO:0000313" key="3">
    <source>
        <dbReference type="Proteomes" id="UP000054538"/>
    </source>
</evidence>
<dbReference type="EMBL" id="KN824865">
    <property type="protein sequence ID" value="KIK99264.1"/>
    <property type="molecule type" value="Genomic_DNA"/>
</dbReference>
<reference evidence="2 3" key="1">
    <citation type="submission" date="2014-04" db="EMBL/GenBank/DDBJ databases">
        <authorList>
            <consortium name="DOE Joint Genome Institute"/>
            <person name="Kuo A."/>
            <person name="Kohler A."/>
            <person name="Jargeat P."/>
            <person name="Nagy L.G."/>
            <person name="Floudas D."/>
            <person name="Copeland A."/>
            <person name="Barry K.W."/>
            <person name="Cichocki N."/>
            <person name="Veneault-Fourrey C."/>
            <person name="LaButti K."/>
            <person name="Lindquist E.A."/>
            <person name="Lipzen A."/>
            <person name="Lundell T."/>
            <person name="Morin E."/>
            <person name="Murat C."/>
            <person name="Sun H."/>
            <person name="Tunlid A."/>
            <person name="Henrissat B."/>
            <person name="Grigoriev I.V."/>
            <person name="Hibbett D.S."/>
            <person name="Martin F."/>
            <person name="Nordberg H.P."/>
            <person name="Cantor M.N."/>
            <person name="Hua S.X."/>
        </authorList>
    </citation>
    <scope>NUCLEOTIDE SEQUENCE [LARGE SCALE GENOMIC DNA]</scope>
    <source>
        <strain evidence="2 3">Ve08.2h10</strain>
    </source>
</reference>
<proteinExistence type="predicted"/>
<evidence type="ECO:0000313" key="2">
    <source>
        <dbReference type="EMBL" id="KIK99264.1"/>
    </source>
</evidence>
<gene>
    <name evidence="2" type="ORF">PAXRUDRAFT_9003</name>
</gene>
<feature type="region of interest" description="Disordered" evidence="1">
    <location>
        <begin position="1"/>
        <end position="28"/>
    </location>
</feature>
<dbReference type="Proteomes" id="UP000054538">
    <property type="component" value="Unassembled WGS sequence"/>
</dbReference>
<evidence type="ECO:0000256" key="1">
    <source>
        <dbReference type="SAM" id="MobiDB-lite"/>
    </source>
</evidence>
<keyword evidence="3" id="KW-1185">Reference proteome</keyword>
<sequence length="124" mass="14130">MSSSITNNLTKWSNKQLHKHKDNSNKLYERKSMKHRCCMKVHNELEHWRAEEEARQKAEEAKCKAEKEVWRIVEAEAKAHTEEIAWAQSSVAGPSKGKQLKLVVSGAGRGPSPVLWVLGHWGSM</sequence>
<dbReference type="HOGENOM" id="CLU_2038806_0_0_1"/>
<feature type="compositionally biased region" description="Polar residues" evidence="1">
    <location>
        <begin position="1"/>
        <end position="15"/>
    </location>
</feature>
<name>A0A0D0E9B2_9AGAM</name>
<organism evidence="2 3">
    <name type="scientific">Paxillus rubicundulus Ve08.2h10</name>
    <dbReference type="NCBI Taxonomy" id="930991"/>
    <lineage>
        <taxon>Eukaryota</taxon>
        <taxon>Fungi</taxon>
        <taxon>Dikarya</taxon>
        <taxon>Basidiomycota</taxon>
        <taxon>Agaricomycotina</taxon>
        <taxon>Agaricomycetes</taxon>
        <taxon>Agaricomycetidae</taxon>
        <taxon>Boletales</taxon>
        <taxon>Paxilineae</taxon>
        <taxon>Paxillaceae</taxon>
        <taxon>Paxillus</taxon>
    </lineage>
</organism>
<protein>
    <submittedName>
        <fullName evidence="2">Uncharacterized protein</fullName>
    </submittedName>
</protein>
<dbReference type="InParanoid" id="A0A0D0E9B2"/>
<dbReference type="AlphaFoldDB" id="A0A0D0E9B2"/>